<feature type="DNA-binding region" description="OmpR/PhoB-type" evidence="7">
    <location>
        <begin position="120"/>
        <end position="219"/>
    </location>
</feature>
<dbReference type="PANTHER" id="PTHR48111:SF1">
    <property type="entry name" value="TWO-COMPONENT RESPONSE REGULATOR ORR33"/>
    <property type="match status" value="1"/>
</dbReference>
<name>A0A7C3HDM8_MEIRU</name>
<evidence type="ECO:0000256" key="1">
    <source>
        <dbReference type="ARBA" id="ARBA00022553"/>
    </source>
</evidence>
<dbReference type="Pfam" id="PF00072">
    <property type="entry name" value="Response_reg"/>
    <property type="match status" value="1"/>
</dbReference>
<organism evidence="10">
    <name type="scientific">Meiothermus ruber</name>
    <dbReference type="NCBI Taxonomy" id="277"/>
    <lineage>
        <taxon>Bacteria</taxon>
        <taxon>Thermotogati</taxon>
        <taxon>Deinococcota</taxon>
        <taxon>Deinococci</taxon>
        <taxon>Thermales</taxon>
        <taxon>Thermaceae</taxon>
        <taxon>Meiothermus</taxon>
    </lineage>
</organism>
<feature type="modified residue" description="4-aspartylphosphate" evidence="6">
    <location>
        <position position="49"/>
    </location>
</feature>
<dbReference type="CDD" id="cd00383">
    <property type="entry name" value="trans_reg_C"/>
    <property type="match status" value="1"/>
</dbReference>
<dbReference type="EMBL" id="DSWI01000009">
    <property type="protein sequence ID" value="HFG19658.1"/>
    <property type="molecule type" value="Genomic_DNA"/>
</dbReference>
<dbReference type="GO" id="GO:0000976">
    <property type="term" value="F:transcription cis-regulatory region binding"/>
    <property type="evidence" value="ECO:0007669"/>
    <property type="project" value="TreeGrafter"/>
</dbReference>
<dbReference type="SUPFAM" id="SSF52172">
    <property type="entry name" value="CheY-like"/>
    <property type="match status" value="1"/>
</dbReference>
<dbReference type="InterPro" id="IPR036388">
    <property type="entry name" value="WH-like_DNA-bd_sf"/>
</dbReference>
<reference evidence="10" key="1">
    <citation type="journal article" date="2020" name="mSystems">
        <title>Genome- and Community-Level Interaction Insights into Carbon Utilization and Element Cycling Functions of Hydrothermarchaeota in Hydrothermal Sediment.</title>
        <authorList>
            <person name="Zhou Z."/>
            <person name="Liu Y."/>
            <person name="Xu W."/>
            <person name="Pan J."/>
            <person name="Luo Z.H."/>
            <person name="Li M."/>
        </authorList>
    </citation>
    <scope>NUCLEOTIDE SEQUENCE [LARGE SCALE GENOMIC DNA]</scope>
    <source>
        <strain evidence="10">SpSt-524</strain>
    </source>
</reference>
<dbReference type="GO" id="GO:0006355">
    <property type="term" value="P:regulation of DNA-templated transcription"/>
    <property type="evidence" value="ECO:0007669"/>
    <property type="project" value="InterPro"/>
</dbReference>
<keyword evidence="2" id="KW-0902">Two-component regulatory system</keyword>
<dbReference type="SMART" id="SM00448">
    <property type="entry name" value="REC"/>
    <property type="match status" value="1"/>
</dbReference>
<dbReference type="GO" id="GO:0032993">
    <property type="term" value="C:protein-DNA complex"/>
    <property type="evidence" value="ECO:0007669"/>
    <property type="project" value="TreeGrafter"/>
</dbReference>
<dbReference type="AlphaFoldDB" id="A0A7C3HDM8"/>
<dbReference type="PROSITE" id="PS51755">
    <property type="entry name" value="OMPR_PHOB"/>
    <property type="match status" value="1"/>
</dbReference>
<keyword evidence="5" id="KW-0804">Transcription</keyword>
<keyword evidence="1 6" id="KW-0597">Phosphoprotein</keyword>
<protein>
    <submittedName>
        <fullName evidence="10">Response regulator transcription factor</fullName>
    </submittedName>
</protein>
<evidence type="ECO:0000256" key="4">
    <source>
        <dbReference type="ARBA" id="ARBA00023125"/>
    </source>
</evidence>
<evidence type="ECO:0000259" key="8">
    <source>
        <dbReference type="PROSITE" id="PS50110"/>
    </source>
</evidence>
<dbReference type="Pfam" id="PF00486">
    <property type="entry name" value="Trans_reg_C"/>
    <property type="match status" value="1"/>
</dbReference>
<keyword evidence="4 7" id="KW-0238">DNA-binding</keyword>
<evidence type="ECO:0000256" key="5">
    <source>
        <dbReference type="ARBA" id="ARBA00023163"/>
    </source>
</evidence>
<dbReference type="InterPro" id="IPR001789">
    <property type="entry name" value="Sig_transdc_resp-reg_receiver"/>
</dbReference>
<accession>A0A7C3HDM8</accession>
<comment type="caution">
    <text evidence="10">The sequence shown here is derived from an EMBL/GenBank/DDBJ whole genome shotgun (WGS) entry which is preliminary data.</text>
</comment>
<evidence type="ECO:0000256" key="2">
    <source>
        <dbReference type="ARBA" id="ARBA00023012"/>
    </source>
</evidence>
<dbReference type="PROSITE" id="PS50110">
    <property type="entry name" value="RESPONSE_REGULATORY"/>
    <property type="match status" value="1"/>
</dbReference>
<feature type="domain" description="Response regulatory" evidence="8">
    <location>
        <begin position="2"/>
        <end position="114"/>
    </location>
</feature>
<feature type="domain" description="OmpR/PhoB-type" evidence="9">
    <location>
        <begin position="120"/>
        <end position="219"/>
    </location>
</feature>
<dbReference type="GO" id="GO:0005829">
    <property type="term" value="C:cytosol"/>
    <property type="evidence" value="ECO:0007669"/>
    <property type="project" value="TreeGrafter"/>
</dbReference>
<dbReference type="Gene3D" id="3.40.50.2300">
    <property type="match status" value="1"/>
</dbReference>
<dbReference type="FunFam" id="3.40.50.2300:FF:000001">
    <property type="entry name" value="DNA-binding response regulator PhoB"/>
    <property type="match status" value="1"/>
</dbReference>
<dbReference type="Gene3D" id="1.10.10.10">
    <property type="entry name" value="Winged helix-like DNA-binding domain superfamily/Winged helix DNA-binding domain"/>
    <property type="match status" value="1"/>
</dbReference>
<gene>
    <name evidence="10" type="ORF">ENS82_02915</name>
</gene>
<evidence type="ECO:0000256" key="6">
    <source>
        <dbReference type="PROSITE-ProRule" id="PRU00169"/>
    </source>
</evidence>
<evidence type="ECO:0000256" key="7">
    <source>
        <dbReference type="PROSITE-ProRule" id="PRU01091"/>
    </source>
</evidence>
<dbReference type="PANTHER" id="PTHR48111">
    <property type="entry name" value="REGULATOR OF RPOS"/>
    <property type="match status" value="1"/>
</dbReference>
<dbReference type="CDD" id="cd17574">
    <property type="entry name" value="REC_OmpR"/>
    <property type="match status" value="1"/>
</dbReference>
<dbReference type="InterPro" id="IPR011006">
    <property type="entry name" value="CheY-like_superfamily"/>
</dbReference>
<keyword evidence="3" id="KW-0805">Transcription regulation</keyword>
<dbReference type="GO" id="GO:0000156">
    <property type="term" value="F:phosphorelay response regulator activity"/>
    <property type="evidence" value="ECO:0007669"/>
    <property type="project" value="TreeGrafter"/>
</dbReference>
<evidence type="ECO:0000256" key="3">
    <source>
        <dbReference type="ARBA" id="ARBA00023015"/>
    </source>
</evidence>
<proteinExistence type="predicted"/>
<dbReference type="InterPro" id="IPR039420">
    <property type="entry name" value="WalR-like"/>
</dbReference>
<sequence length="222" mass="25114">MNILVVDDEAVVRRTLRALLERAGYVVLEAAHGLEALDLLDKADLIVLDWNMPRMNGLELLRHIREERPDLPVLMLTAHDGEAERVQGLRQGADDYLGKPLRSAEFLARIEALLRRTRRYGVVKAGELELEPATQEARLRGTVLPLTPTEFALLLALARQPGLPLSRQSLFAQVWGSDPQVDERIVDHYVKRLRKKLGDNPKNPSYIETVFARGYRLKAPSE</sequence>
<evidence type="ECO:0000313" key="10">
    <source>
        <dbReference type="EMBL" id="HFG19658.1"/>
    </source>
</evidence>
<dbReference type="InterPro" id="IPR001867">
    <property type="entry name" value="OmpR/PhoB-type_DNA-bd"/>
</dbReference>
<dbReference type="SMART" id="SM00862">
    <property type="entry name" value="Trans_reg_C"/>
    <property type="match status" value="1"/>
</dbReference>
<evidence type="ECO:0000259" key="9">
    <source>
        <dbReference type="PROSITE" id="PS51755"/>
    </source>
</evidence>